<keyword evidence="1" id="KW-0732">Signal</keyword>
<dbReference type="AlphaFoldDB" id="A0A1A8XEB5"/>
<organism evidence="2 3">
    <name type="scientific">Candidatus Accumulibacter aalborgensis</name>
    <dbReference type="NCBI Taxonomy" id="1860102"/>
    <lineage>
        <taxon>Bacteria</taxon>
        <taxon>Pseudomonadati</taxon>
        <taxon>Pseudomonadota</taxon>
        <taxon>Betaproteobacteria</taxon>
        <taxon>Candidatus Accumulibacter</taxon>
    </lineage>
</organism>
<evidence type="ECO:0000256" key="1">
    <source>
        <dbReference type="SAM" id="SignalP"/>
    </source>
</evidence>
<dbReference type="RefSeq" id="WP_186405491.1">
    <property type="nucleotide sequence ID" value="NZ_FLQX01000008.1"/>
</dbReference>
<dbReference type="STRING" id="1860102.ACCAA_1050021"/>
<evidence type="ECO:0008006" key="4">
    <source>
        <dbReference type="Google" id="ProtNLM"/>
    </source>
</evidence>
<evidence type="ECO:0000313" key="2">
    <source>
        <dbReference type="EMBL" id="SBT03515.1"/>
    </source>
</evidence>
<proteinExistence type="predicted"/>
<name>A0A1A8XEB5_9PROT</name>
<sequence>MRYSTVVITALLVGTHSLAHAQDMEPRSYANAPVGLNFLIAGYAYTRGGLAFDSSLPISNPQLTTSSAVLAYGRVLDFWGTSAKLNIILPLTELSGTADYGGNTVARNVSGSADPIVKLSVNLYGAPALSLKEFASYQQDLIVGASLRVSAPLGQYDDSKVVNLGTNRWSFKPEVGVSKALGQWTFETTAAATLFTDNKDFFGGHTRSQEPLYSLEGHVIYGAGSGVWGSLDATYFAGGRTTLDGTLGNDLQQNWRLGGTLAFPVNRYNSIKLYASSGVSARTGNNFDLVGIAWQYRWGAGL</sequence>
<feature type="chain" id="PRO_5008381360" description="Transporter" evidence="1">
    <location>
        <begin position="22"/>
        <end position="302"/>
    </location>
</feature>
<dbReference type="InterPro" id="IPR025737">
    <property type="entry name" value="FApF"/>
</dbReference>
<dbReference type="Pfam" id="PF13557">
    <property type="entry name" value="Phenol_MetA_deg"/>
    <property type="match status" value="1"/>
</dbReference>
<dbReference type="Proteomes" id="UP000199169">
    <property type="component" value="Unassembled WGS sequence"/>
</dbReference>
<reference evidence="3" key="1">
    <citation type="submission" date="2016-06" db="EMBL/GenBank/DDBJ databases">
        <authorList>
            <person name="McIlroy S.J."/>
            <person name="Karst S.M."/>
            <person name="Albertsen M."/>
        </authorList>
    </citation>
    <scope>NUCLEOTIDE SEQUENCE [LARGE SCALE GENOMIC DNA]</scope>
</reference>
<evidence type="ECO:0000313" key="3">
    <source>
        <dbReference type="Proteomes" id="UP000199169"/>
    </source>
</evidence>
<gene>
    <name evidence="2" type="ORF">ACCAA_1050021</name>
</gene>
<feature type="signal peptide" evidence="1">
    <location>
        <begin position="1"/>
        <end position="21"/>
    </location>
</feature>
<dbReference type="EMBL" id="FLQX01000008">
    <property type="protein sequence ID" value="SBT03515.1"/>
    <property type="molecule type" value="Genomic_DNA"/>
</dbReference>
<keyword evidence="3" id="KW-1185">Reference proteome</keyword>
<accession>A0A1A8XEB5</accession>
<protein>
    <recommendedName>
        <fullName evidence="4">Transporter</fullName>
    </recommendedName>
</protein>